<reference evidence="2 3" key="1">
    <citation type="submission" date="2015-11" db="EMBL/GenBank/DDBJ databases">
        <title>Exploring the genomic traits of fungus-feeding bacterial genus Collimonas.</title>
        <authorList>
            <person name="Song C."/>
            <person name="Schmidt R."/>
            <person name="de Jager V."/>
            <person name="Krzyzanowska D."/>
            <person name="Jongedijk E."/>
            <person name="Cankar K."/>
            <person name="Beekwilder J."/>
            <person name="van Veen A."/>
            <person name="de Boer W."/>
            <person name="van Veen J.A."/>
            <person name="Garbeva P."/>
        </authorList>
    </citation>
    <scope>NUCLEOTIDE SEQUENCE [LARGE SCALE GENOMIC DNA]</scope>
    <source>
        <strain evidence="2 3">Ter91</strain>
    </source>
</reference>
<dbReference type="PATRIC" id="fig|279113.9.peg.962"/>
<protein>
    <submittedName>
        <fullName evidence="2">LigT like Phosphoesterase family protein</fullName>
    </submittedName>
</protein>
<accession>A0A127Q019</accession>
<evidence type="ECO:0000256" key="1">
    <source>
        <dbReference type="ARBA" id="ARBA00022801"/>
    </source>
</evidence>
<dbReference type="STRING" id="279113.CPter91_0966"/>
<dbReference type="PANTHER" id="PTHR35561:SF1">
    <property type="entry name" value="RNA 2',3'-CYCLIC PHOSPHODIESTERASE"/>
    <property type="match status" value="1"/>
</dbReference>
<organism evidence="2 3">
    <name type="scientific">Collimonas pratensis</name>
    <dbReference type="NCBI Taxonomy" id="279113"/>
    <lineage>
        <taxon>Bacteria</taxon>
        <taxon>Pseudomonadati</taxon>
        <taxon>Pseudomonadota</taxon>
        <taxon>Betaproteobacteria</taxon>
        <taxon>Burkholderiales</taxon>
        <taxon>Oxalobacteraceae</taxon>
        <taxon>Collimonas</taxon>
    </lineage>
</organism>
<evidence type="ECO:0000313" key="2">
    <source>
        <dbReference type="EMBL" id="AMP03354.1"/>
    </source>
</evidence>
<dbReference type="EMBL" id="CP013234">
    <property type="protein sequence ID" value="AMP03354.1"/>
    <property type="molecule type" value="Genomic_DNA"/>
</dbReference>
<dbReference type="GO" id="GO:0004113">
    <property type="term" value="F:2',3'-cyclic-nucleotide 3'-phosphodiesterase activity"/>
    <property type="evidence" value="ECO:0007669"/>
    <property type="project" value="InterPro"/>
</dbReference>
<dbReference type="GO" id="GO:0008664">
    <property type="term" value="F:RNA 2',3'-cyclic 3'-phosphodiesterase activity"/>
    <property type="evidence" value="ECO:0007669"/>
    <property type="project" value="InterPro"/>
</dbReference>
<proteinExistence type="predicted"/>
<dbReference type="KEGG" id="cpra:CPter91_0966"/>
<dbReference type="PANTHER" id="PTHR35561">
    <property type="entry name" value="RNA 2',3'-CYCLIC PHOSPHODIESTERASE"/>
    <property type="match status" value="1"/>
</dbReference>
<dbReference type="Pfam" id="PF13563">
    <property type="entry name" value="2_5_RNA_ligase2"/>
    <property type="match status" value="1"/>
</dbReference>
<dbReference type="Gene3D" id="3.90.1140.10">
    <property type="entry name" value="Cyclic phosphodiesterase"/>
    <property type="match status" value="1"/>
</dbReference>
<evidence type="ECO:0000313" key="3">
    <source>
        <dbReference type="Proteomes" id="UP000074561"/>
    </source>
</evidence>
<dbReference type="InterPro" id="IPR004175">
    <property type="entry name" value="RNA_CPDase"/>
</dbReference>
<dbReference type="OrthoDB" id="7061261at2"/>
<dbReference type="SUPFAM" id="SSF55144">
    <property type="entry name" value="LigT-like"/>
    <property type="match status" value="1"/>
</dbReference>
<name>A0A127Q019_9BURK</name>
<gene>
    <name evidence="2" type="ORF">CPter91_0966</name>
</gene>
<sequence length="203" mass="22643">MSTRKTSLPGFDSQQRPTDRLLFAVLPEKPAVARIEQLTHALCREHDLRGAAVHAEQLHITLVILGEYWGVPPDLLAAATSAASQISQSAFKVRFDYVQTFRNKSRTTGNYPVVLCGDEGLIGLETLHQDLTGRLRNLGFKGISASLTPHVTMLYEPEPVPSHAVAAVEWTAHEFVLLRRHINQYLPYSILGQWPLQKVSWAP</sequence>
<keyword evidence="1" id="KW-0378">Hydrolase</keyword>
<dbReference type="Proteomes" id="UP000074561">
    <property type="component" value="Chromosome"/>
</dbReference>
<dbReference type="InterPro" id="IPR009097">
    <property type="entry name" value="Cyclic_Pdiesterase"/>
</dbReference>
<dbReference type="RefSeq" id="WP_061937489.1">
    <property type="nucleotide sequence ID" value="NZ_CP013234.1"/>
</dbReference>
<dbReference type="AlphaFoldDB" id="A0A127Q019"/>